<evidence type="ECO:0000259" key="1">
    <source>
        <dbReference type="SMART" id="SM00460"/>
    </source>
</evidence>
<dbReference type="PANTHER" id="PTHR33490">
    <property type="entry name" value="BLR5614 PROTEIN-RELATED"/>
    <property type="match status" value="1"/>
</dbReference>
<evidence type="ECO:0000313" key="3">
    <source>
        <dbReference type="Proteomes" id="UP000460298"/>
    </source>
</evidence>
<dbReference type="Pfam" id="PF09899">
    <property type="entry name" value="DUF2126"/>
    <property type="match status" value="2"/>
</dbReference>
<sequence length="725" mass="81406">MGIRYAFTHRVFFRFDRIHDVPGATFRLLPLATSRNILSQAIDIKPAPSRLHRHTDAEGNPILRVDFAQQMPELQLTVDLLLDVAGIEDVDPFKDFDAGRRAFRTIKKTDPLLGSAVIGEALPDLIAEWMDDISLPCVDPEFPRECAQLLRERMRLFLPLRPGIRNLAEIAADGKASASEIALLVLAMLRKCGLPCRFVSGYCFDTENSRAELRAWIEIFHPEAGWLGLDPALNRWTGDSYVALSSCLHPEEALPFEKELLDSADFSEYYELKRLQGSAAEGGREIDRTLDQVTEDLERRLRRSGFRIQTASTFSFAAGDVNRIATMIRDFFLPEGGFRQEERGMFVHSSGSSSDSIEEKGFGIIEREGRLEIATPFFLGLSDAAKKTAALFSLLEREGLAPMPGPHRLRIGSATREESPFLQKKDLLALWIGFWQSRPALSYLLRADQPGPTSASFLPGELHPLWIQELVILTARAKRAEAASLEALYGEFLPALNAGWVRLDRLFGAGDAGYIEQDLCAALTPVEAQLQRLLMLAVLVLLLNDESDGFQSSDDLYDRSLLPFFASQDLKDILETLSRLGITLNAGMFSSLIDRRYPMLGEMVFEEMTLSFREALEPSLHSANSGRLEVRVQALRENRYVLLCNSLRVPLISVEERGHAVAGVRYDRASALHFDIYDLWNRRVVSGCRLDSGRFSAGVHSVQLHGYTERVDLRYPTTLDLRRDV</sequence>
<dbReference type="Pfam" id="PF08379">
    <property type="entry name" value="Bact_transglu_N"/>
    <property type="match status" value="1"/>
</dbReference>
<name>A0A833GZH0_9LEPT</name>
<dbReference type="Pfam" id="PF01841">
    <property type="entry name" value="Transglut_core"/>
    <property type="match status" value="1"/>
</dbReference>
<gene>
    <name evidence="2" type="ORF">F9K24_15490</name>
</gene>
<comment type="caution">
    <text evidence="2">The sequence shown here is derived from an EMBL/GenBank/DDBJ whole genome shotgun (WGS) entry which is preliminary data.</text>
</comment>
<dbReference type="InterPro" id="IPR002931">
    <property type="entry name" value="Transglutaminase-like"/>
</dbReference>
<protein>
    <submittedName>
        <fullName evidence="2">Transglutaminase family protein</fullName>
    </submittedName>
</protein>
<dbReference type="SMART" id="SM00460">
    <property type="entry name" value="TGc"/>
    <property type="match status" value="1"/>
</dbReference>
<dbReference type="PANTHER" id="PTHR33490:SF1">
    <property type="entry name" value="SLL1233 PROTEIN"/>
    <property type="match status" value="1"/>
</dbReference>
<dbReference type="Gene3D" id="3.10.620.30">
    <property type="match status" value="1"/>
</dbReference>
<accession>A0A833GZH0</accession>
<organism evidence="2 3">
    <name type="scientific">Leptonema illini</name>
    <dbReference type="NCBI Taxonomy" id="183"/>
    <lineage>
        <taxon>Bacteria</taxon>
        <taxon>Pseudomonadati</taxon>
        <taxon>Spirochaetota</taxon>
        <taxon>Spirochaetia</taxon>
        <taxon>Leptospirales</taxon>
        <taxon>Leptospiraceae</taxon>
        <taxon>Leptonema</taxon>
    </lineage>
</organism>
<dbReference type="InterPro" id="IPR013589">
    <property type="entry name" value="Bac_transglu_N"/>
</dbReference>
<feature type="domain" description="Transglutaminase-like" evidence="1">
    <location>
        <begin position="170"/>
        <end position="233"/>
    </location>
</feature>
<dbReference type="Proteomes" id="UP000460298">
    <property type="component" value="Unassembled WGS sequence"/>
</dbReference>
<reference evidence="2 3" key="1">
    <citation type="submission" date="2019-10" db="EMBL/GenBank/DDBJ databases">
        <title>Extracellular Electron Transfer in a Candidatus Methanoperedens spp. Enrichment Culture.</title>
        <authorList>
            <person name="Berger S."/>
            <person name="Rangel Shaw D."/>
            <person name="Berben T."/>
            <person name="In 'T Zandt M."/>
            <person name="Frank J."/>
            <person name="Reimann J."/>
            <person name="Jetten M.S.M."/>
            <person name="Welte C.U."/>
        </authorList>
    </citation>
    <scope>NUCLEOTIDE SEQUENCE [LARGE SCALE GENOMIC DNA]</scope>
    <source>
        <strain evidence="2">SB12</strain>
    </source>
</reference>
<dbReference type="InterPro" id="IPR018667">
    <property type="entry name" value="DUF2126"/>
</dbReference>
<dbReference type="SUPFAM" id="SSF54001">
    <property type="entry name" value="Cysteine proteinases"/>
    <property type="match status" value="1"/>
</dbReference>
<proteinExistence type="predicted"/>
<dbReference type="InterPro" id="IPR038765">
    <property type="entry name" value="Papain-like_cys_pep_sf"/>
</dbReference>
<dbReference type="EMBL" id="WBUI01000017">
    <property type="protein sequence ID" value="KAB2930865.1"/>
    <property type="molecule type" value="Genomic_DNA"/>
</dbReference>
<evidence type="ECO:0000313" key="2">
    <source>
        <dbReference type="EMBL" id="KAB2930865.1"/>
    </source>
</evidence>
<dbReference type="AlphaFoldDB" id="A0A833GZH0"/>